<feature type="compositionally biased region" description="Basic residues" evidence="1">
    <location>
        <begin position="17"/>
        <end position="29"/>
    </location>
</feature>
<dbReference type="GO" id="GO:0008408">
    <property type="term" value="F:3'-5' exonuclease activity"/>
    <property type="evidence" value="ECO:0007669"/>
    <property type="project" value="InterPro"/>
</dbReference>
<dbReference type="GO" id="GO:0006139">
    <property type="term" value="P:nucleobase-containing compound metabolic process"/>
    <property type="evidence" value="ECO:0007669"/>
    <property type="project" value="InterPro"/>
</dbReference>
<dbReference type="PANTHER" id="PTHR46814">
    <property type="entry name" value="EGALITARIAN, ISOFORM B"/>
    <property type="match status" value="1"/>
</dbReference>
<feature type="region of interest" description="Disordered" evidence="1">
    <location>
        <begin position="1"/>
        <end position="67"/>
    </location>
</feature>
<reference evidence="3 4" key="1">
    <citation type="journal article" date="2018" name="Mol. Biol. Evol.">
        <title>Analysis of the draft genome of the red seaweed Gracilariopsis chorda provides insights into genome size evolution in Rhodophyta.</title>
        <authorList>
            <person name="Lee J."/>
            <person name="Yang E.C."/>
            <person name="Graf L."/>
            <person name="Yang J.H."/>
            <person name="Qiu H."/>
            <person name="Zel Zion U."/>
            <person name="Chan C.X."/>
            <person name="Stephens T.G."/>
            <person name="Weber A.P.M."/>
            <person name="Boo G.H."/>
            <person name="Boo S.M."/>
            <person name="Kim K.M."/>
            <person name="Shin Y."/>
            <person name="Jung M."/>
            <person name="Lee S.J."/>
            <person name="Yim H.S."/>
            <person name="Lee J.H."/>
            <person name="Bhattacharya D."/>
            <person name="Yoon H.S."/>
        </authorList>
    </citation>
    <scope>NUCLEOTIDE SEQUENCE [LARGE SCALE GENOMIC DNA]</scope>
    <source>
        <strain evidence="3 4">SKKU-2015</strain>
        <tissue evidence="3">Whole body</tissue>
    </source>
</reference>
<dbReference type="InterPro" id="IPR002562">
    <property type="entry name" value="3'-5'_exonuclease_dom"/>
</dbReference>
<dbReference type="Gene3D" id="3.30.420.10">
    <property type="entry name" value="Ribonuclease H-like superfamily/Ribonuclease H"/>
    <property type="match status" value="1"/>
</dbReference>
<evidence type="ECO:0000256" key="1">
    <source>
        <dbReference type="SAM" id="MobiDB-lite"/>
    </source>
</evidence>
<evidence type="ECO:0000313" key="4">
    <source>
        <dbReference type="Proteomes" id="UP000247409"/>
    </source>
</evidence>
<dbReference type="EMBL" id="NBIV01000036">
    <property type="protein sequence ID" value="PXF46559.1"/>
    <property type="molecule type" value="Genomic_DNA"/>
</dbReference>
<accession>A0A2V3IWT0</accession>
<dbReference type="GO" id="GO:0003676">
    <property type="term" value="F:nucleic acid binding"/>
    <property type="evidence" value="ECO:0007669"/>
    <property type="project" value="InterPro"/>
</dbReference>
<dbReference type="SUPFAM" id="SSF53098">
    <property type="entry name" value="Ribonuclease H-like"/>
    <property type="match status" value="1"/>
</dbReference>
<dbReference type="Proteomes" id="UP000247409">
    <property type="component" value="Unassembled WGS sequence"/>
</dbReference>
<gene>
    <name evidence="3" type="ORF">BWQ96_03687</name>
</gene>
<name>A0A2V3IWT0_9FLOR</name>
<proteinExistence type="predicted"/>
<protein>
    <submittedName>
        <fullName evidence="3">PiRNA biogenesis protein EXD1</fullName>
    </submittedName>
</protein>
<dbReference type="AlphaFoldDB" id="A0A2V3IWT0"/>
<organism evidence="3 4">
    <name type="scientific">Gracilariopsis chorda</name>
    <dbReference type="NCBI Taxonomy" id="448386"/>
    <lineage>
        <taxon>Eukaryota</taxon>
        <taxon>Rhodophyta</taxon>
        <taxon>Florideophyceae</taxon>
        <taxon>Rhodymeniophycidae</taxon>
        <taxon>Gracilariales</taxon>
        <taxon>Gracilariaceae</taxon>
        <taxon>Gracilariopsis</taxon>
    </lineage>
</organism>
<dbReference type="PANTHER" id="PTHR46814:SF1">
    <property type="entry name" value="EGALITARIAN, ISOFORM B"/>
    <property type="match status" value="1"/>
</dbReference>
<comment type="caution">
    <text evidence="3">The sequence shown here is derived from an EMBL/GenBank/DDBJ whole genome shotgun (WGS) entry which is preliminary data.</text>
</comment>
<dbReference type="InterPro" id="IPR036397">
    <property type="entry name" value="RNaseH_sf"/>
</dbReference>
<sequence length="339" mass="38882">MSTSRYEIPKSSYTALPHRRAGTSAKKPKRNSDVFASTPRTLRPSGRRQSRQKPRYPDQTRRHPPPLTYVTTLEECARAVSSLSEFNRIAVDCEGVALSRTGRLCLLQLASPNHLYLIDLVRDEPDHARAMFEQGGLKHLLQNPKVYKVIHDCRHDSDALYHQFGVKLAAVIDTQVVFAVLRKARGMPEGLPVSLKTLLKKFTSATEDELGMKNAIKTSMQGDDDFWLRRPLSQEALQYARLDVEHLLSITSTLSRYIRTADPNAWKIVLKRSQFHVTVFRDDEHGPRKAQQQYEHMARIARRQRLAFTAEKRIEKLRATDPLRSFTFDRSLVVQLMHA</sequence>
<dbReference type="STRING" id="448386.A0A2V3IWT0"/>
<dbReference type="SMART" id="SM00474">
    <property type="entry name" value="35EXOc"/>
    <property type="match status" value="1"/>
</dbReference>
<dbReference type="InterPro" id="IPR012337">
    <property type="entry name" value="RNaseH-like_sf"/>
</dbReference>
<feature type="compositionally biased region" description="Basic residues" evidence="1">
    <location>
        <begin position="45"/>
        <end position="54"/>
    </location>
</feature>
<evidence type="ECO:0000259" key="2">
    <source>
        <dbReference type="SMART" id="SM00474"/>
    </source>
</evidence>
<feature type="domain" description="3'-5' exonuclease" evidence="2">
    <location>
        <begin position="67"/>
        <end position="259"/>
    </location>
</feature>
<dbReference type="Pfam" id="PF01612">
    <property type="entry name" value="DNA_pol_A_exo1"/>
    <property type="match status" value="1"/>
</dbReference>
<dbReference type="OrthoDB" id="368776at2759"/>
<evidence type="ECO:0000313" key="3">
    <source>
        <dbReference type="EMBL" id="PXF46559.1"/>
    </source>
</evidence>
<keyword evidence="4" id="KW-1185">Reference proteome</keyword>